<evidence type="ECO:0000313" key="3">
    <source>
        <dbReference type="Proteomes" id="UP001549920"/>
    </source>
</evidence>
<keyword evidence="3" id="KW-1185">Reference proteome</keyword>
<feature type="compositionally biased region" description="Basic and acidic residues" evidence="1">
    <location>
        <begin position="81"/>
        <end position="94"/>
    </location>
</feature>
<dbReference type="EMBL" id="JBEUOH010000015">
    <property type="protein sequence ID" value="KAL0878618.1"/>
    <property type="molecule type" value="Genomic_DNA"/>
</dbReference>
<name>A0ABR3HPY8_LOXSC</name>
<protein>
    <submittedName>
        <fullName evidence="2">Uncharacterized protein</fullName>
    </submittedName>
</protein>
<proteinExistence type="predicted"/>
<accession>A0ABR3HPY8</accession>
<feature type="region of interest" description="Disordered" evidence="1">
    <location>
        <begin position="19"/>
        <end position="104"/>
    </location>
</feature>
<organism evidence="2 3">
    <name type="scientific">Loxostege sticticalis</name>
    <name type="common">Beet webworm moth</name>
    <dbReference type="NCBI Taxonomy" id="481309"/>
    <lineage>
        <taxon>Eukaryota</taxon>
        <taxon>Metazoa</taxon>
        <taxon>Ecdysozoa</taxon>
        <taxon>Arthropoda</taxon>
        <taxon>Hexapoda</taxon>
        <taxon>Insecta</taxon>
        <taxon>Pterygota</taxon>
        <taxon>Neoptera</taxon>
        <taxon>Endopterygota</taxon>
        <taxon>Lepidoptera</taxon>
        <taxon>Glossata</taxon>
        <taxon>Ditrysia</taxon>
        <taxon>Pyraloidea</taxon>
        <taxon>Crambidae</taxon>
        <taxon>Pyraustinae</taxon>
        <taxon>Loxostege</taxon>
    </lineage>
</organism>
<gene>
    <name evidence="2" type="ORF">ABMA27_003696</name>
</gene>
<evidence type="ECO:0000313" key="2">
    <source>
        <dbReference type="EMBL" id="KAL0878618.1"/>
    </source>
</evidence>
<reference evidence="2 3" key="1">
    <citation type="submission" date="2024-06" db="EMBL/GenBank/DDBJ databases">
        <title>A chromosome-level genome assembly of beet webworm, Loxostege sticticalis.</title>
        <authorList>
            <person name="Zhang Y."/>
        </authorList>
    </citation>
    <scope>NUCLEOTIDE SEQUENCE [LARGE SCALE GENOMIC DNA]</scope>
    <source>
        <strain evidence="2">AQ026</strain>
        <tissue evidence="2">Whole body</tissue>
    </source>
</reference>
<evidence type="ECO:0000256" key="1">
    <source>
        <dbReference type="SAM" id="MobiDB-lite"/>
    </source>
</evidence>
<comment type="caution">
    <text evidence="2">The sequence shown here is derived from an EMBL/GenBank/DDBJ whole genome shotgun (WGS) entry which is preliminary data.</text>
</comment>
<feature type="compositionally biased region" description="Basic and acidic residues" evidence="1">
    <location>
        <begin position="46"/>
        <end position="56"/>
    </location>
</feature>
<sequence length="335" mass="38369">MPEWTDQFTFTIPIIRYTMEPEDRSEAERQQPMTKKMSLLTPVKIETPDSGRRNSEPTKYYIPPQCNNRLSPRSARKRDSRRNSKTDLKEDSPPKESLGPKPCNCEECRASSPLPPGYGPQTMSPGYDQMKSSLLEVPWTEDFTEASSDDLSSEWDSDVPEPPRLQFKTLFRYPCIILFIDSLIRSGSLKFLFLFKSVIFNHAKNRHYVPHSQTQYYTAMNSYRIVCLFIKIDNKGNEMTWMCVIEYDIIYRSFIAVISTAFTTMGGSKIGGATIVQDEFNTGRMLVPVSSAADFKLSCILATLNNRSSIALILSTSIEFAYSQRLWLLFCFLFS</sequence>
<feature type="compositionally biased region" description="Basic and acidic residues" evidence="1">
    <location>
        <begin position="19"/>
        <end position="29"/>
    </location>
</feature>
<dbReference type="Proteomes" id="UP001549920">
    <property type="component" value="Unassembled WGS sequence"/>
</dbReference>